<keyword evidence="3" id="KW-0328">Glycosyltransferase</keyword>
<evidence type="ECO:0000256" key="10">
    <source>
        <dbReference type="ARBA" id="ARBA00037301"/>
    </source>
</evidence>
<evidence type="ECO:0000256" key="3">
    <source>
        <dbReference type="ARBA" id="ARBA00022676"/>
    </source>
</evidence>
<dbReference type="AlphaFoldDB" id="A0A8D8Y6K1"/>
<evidence type="ECO:0000256" key="2">
    <source>
        <dbReference type="ARBA" id="ARBA00006351"/>
    </source>
</evidence>
<dbReference type="Gene3D" id="3.90.550.10">
    <property type="entry name" value="Spore Coat Polysaccharide Biosynthesis Protein SpsA, Chain A"/>
    <property type="match status" value="1"/>
</dbReference>
<dbReference type="GO" id="GO:0140563">
    <property type="term" value="F:UDP-D-xylose:beta-D-glucoside alpha-1,3-D-xylosyltransferase activity"/>
    <property type="evidence" value="ECO:0007669"/>
    <property type="project" value="UniProtKB-EC"/>
</dbReference>
<dbReference type="PANTHER" id="PTHR46012">
    <property type="entry name" value="IP22168P"/>
    <property type="match status" value="1"/>
</dbReference>
<reference evidence="13" key="1">
    <citation type="submission" date="2021-05" db="EMBL/GenBank/DDBJ databases">
        <authorList>
            <person name="Alioto T."/>
            <person name="Alioto T."/>
            <person name="Gomez Garrido J."/>
        </authorList>
    </citation>
    <scope>NUCLEOTIDE SEQUENCE</scope>
</reference>
<dbReference type="Pfam" id="PF01501">
    <property type="entry name" value="Glyco_transf_8"/>
    <property type="match status" value="1"/>
</dbReference>
<dbReference type="GO" id="GO:0016020">
    <property type="term" value="C:membrane"/>
    <property type="evidence" value="ECO:0007669"/>
    <property type="project" value="UniProtKB-SubCell"/>
</dbReference>
<dbReference type="EMBL" id="HBUF01363988">
    <property type="protein sequence ID" value="CAG6722536.1"/>
    <property type="molecule type" value="Transcribed_RNA"/>
</dbReference>
<protein>
    <recommendedName>
        <fullName evidence="11">UDP-D-xylose:beta-D-glucoside alpha-1,3-D-xylosyltransferase</fullName>
        <ecNumber evidence="11">2.4.2.42</ecNumber>
    </recommendedName>
</protein>
<accession>A0A8D8Y6K1</accession>
<proteinExistence type="inferred from homology"/>
<keyword evidence="8" id="KW-0472">Membrane</keyword>
<evidence type="ECO:0000256" key="5">
    <source>
        <dbReference type="ARBA" id="ARBA00022692"/>
    </source>
</evidence>
<comment type="similarity">
    <text evidence="2">Belongs to the glycosyltransferase 8 family.</text>
</comment>
<name>A0A8D8Y6K1_9HEMI</name>
<keyword evidence="4 13" id="KW-0808">Transferase</keyword>
<evidence type="ECO:0000256" key="9">
    <source>
        <dbReference type="ARBA" id="ARBA00023180"/>
    </source>
</evidence>
<keyword evidence="9" id="KW-0325">Glycoprotein</keyword>
<dbReference type="InterPro" id="IPR002495">
    <property type="entry name" value="Glyco_trans_8"/>
</dbReference>
<evidence type="ECO:0000256" key="11">
    <source>
        <dbReference type="ARBA" id="ARBA00038854"/>
    </source>
</evidence>
<dbReference type="SUPFAM" id="SSF53448">
    <property type="entry name" value="Nucleotide-diphospho-sugar transferases"/>
    <property type="match status" value="1"/>
</dbReference>
<keyword evidence="7" id="KW-1133">Transmembrane helix</keyword>
<organism evidence="13">
    <name type="scientific">Cacopsylla melanoneura</name>
    <dbReference type="NCBI Taxonomy" id="428564"/>
    <lineage>
        <taxon>Eukaryota</taxon>
        <taxon>Metazoa</taxon>
        <taxon>Ecdysozoa</taxon>
        <taxon>Arthropoda</taxon>
        <taxon>Hexapoda</taxon>
        <taxon>Insecta</taxon>
        <taxon>Pterygota</taxon>
        <taxon>Neoptera</taxon>
        <taxon>Paraneoptera</taxon>
        <taxon>Hemiptera</taxon>
        <taxon>Sternorrhyncha</taxon>
        <taxon>Psylloidea</taxon>
        <taxon>Psyllidae</taxon>
        <taxon>Psyllinae</taxon>
        <taxon>Cacopsylla</taxon>
    </lineage>
</organism>
<evidence type="ECO:0000256" key="4">
    <source>
        <dbReference type="ARBA" id="ARBA00022679"/>
    </source>
</evidence>
<dbReference type="EC" id="2.4.2.42" evidence="11"/>
<comment type="subcellular location">
    <subcellularLocation>
        <location evidence="1">Membrane</location>
        <topology evidence="1">Single-pass type II membrane protein</topology>
    </subcellularLocation>
</comment>
<evidence type="ECO:0000256" key="6">
    <source>
        <dbReference type="ARBA" id="ARBA00022968"/>
    </source>
</evidence>
<evidence type="ECO:0000256" key="1">
    <source>
        <dbReference type="ARBA" id="ARBA00004606"/>
    </source>
</evidence>
<comment type="function">
    <text evidence="10">Glycosyltransferase which elongates the O-linked glucose attached to EGF-like repeats in the extracellular domain of Notch proteins by catalyzing the addition of xylose.</text>
</comment>
<dbReference type="InterPro" id="IPR051993">
    <property type="entry name" value="Glycosyltransferase_8"/>
</dbReference>
<evidence type="ECO:0000256" key="12">
    <source>
        <dbReference type="ARBA" id="ARBA00049181"/>
    </source>
</evidence>
<dbReference type="EMBL" id="HBUF01363989">
    <property type="protein sequence ID" value="CAG6722537.1"/>
    <property type="molecule type" value="Transcribed_RNA"/>
</dbReference>
<dbReference type="GO" id="GO:0016266">
    <property type="term" value="P:protein O-linked glycosylation via N-acetyl-galactosamine"/>
    <property type="evidence" value="ECO:0007669"/>
    <property type="project" value="TreeGrafter"/>
</dbReference>
<keyword evidence="6" id="KW-0735">Signal-anchor</keyword>
<keyword evidence="5" id="KW-0812">Transmembrane</keyword>
<dbReference type="PANTHER" id="PTHR46012:SF2">
    <property type="entry name" value="IP22168P"/>
    <property type="match status" value="1"/>
</dbReference>
<evidence type="ECO:0000313" key="13">
    <source>
        <dbReference type="EMBL" id="CAG6722537.1"/>
    </source>
</evidence>
<evidence type="ECO:0000256" key="7">
    <source>
        <dbReference type="ARBA" id="ARBA00022989"/>
    </source>
</evidence>
<dbReference type="InterPro" id="IPR029044">
    <property type="entry name" value="Nucleotide-diphossugar_trans"/>
</dbReference>
<sequence length="246" mass="28496">MLPLTHDTSLSLSCFNQDILPHIEVLLYMDADSLFLGPVYDVWSHFHQMNSSQMAALSIESEDLNSAWYGRFARHPYYGKTGLNSGVMLMNLTRMREFGWGNYLGPILKEFKTKMVFGDQDIINIIFYYHPETLLVFPCRFNFRTDHCRYMPNCESAMSDGVIVMHGSRAAFLSYKVPPFTLIYQAFQEYQLTQDLHEHLYLHLKNQFAALAEYLVEDARIGSCGINYETNYLSNILKVIQPLALR</sequence>
<evidence type="ECO:0000256" key="8">
    <source>
        <dbReference type="ARBA" id="ARBA00023136"/>
    </source>
</evidence>
<comment type="catalytic activity">
    <reaction evidence="12">
        <text>3-O-(beta-D-glucosyl)-L-seryl-[EGF-like domain protein] + UDP-alpha-D-xylose = 3-O-[alpha-D-xylosyl-(1-&gt;3)-beta-D-glucosyl]-L-seryl-[EGF-like domain protein] + UDP + H(+)</text>
        <dbReference type="Rhea" id="RHEA:56064"/>
        <dbReference type="Rhea" id="RHEA-COMP:14610"/>
        <dbReference type="Rhea" id="RHEA-COMP:14611"/>
        <dbReference type="ChEBI" id="CHEBI:15378"/>
        <dbReference type="ChEBI" id="CHEBI:57632"/>
        <dbReference type="ChEBI" id="CHEBI:58223"/>
        <dbReference type="ChEBI" id="CHEBI:140575"/>
        <dbReference type="ChEBI" id="CHEBI:140576"/>
        <dbReference type="EC" id="2.4.2.42"/>
    </reaction>
</comment>